<evidence type="ECO:0000256" key="3">
    <source>
        <dbReference type="ARBA" id="ARBA00022692"/>
    </source>
</evidence>
<keyword evidence="3 6" id="KW-0812">Transmembrane</keyword>
<evidence type="ECO:0000313" key="9">
    <source>
        <dbReference type="EMBL" id="RIV21336.1"/>
    </source>
</evidence>
<dbReference type="InterPro" id="IPR050250">
    <property type="entry name" value="Macrolide_Exporter_MacB"/>
</dbReference>
<evidence type="ECO:0000256" key="5">
    <source>
        <dbReference type="ARBA" id="ARBA00023136"/>
    </source>
</evidence>
<evidence type="ECO:0000259" key="7">
    <source>
        <dbReference type="Pfam" id="PF02687"/>
    </source>
</evidence>
<dbReference type="GO" id="GO:0005886">
    <property type="term" value="C:plasma membrane"/>
    <property type="evidence" value="ECO:0007669"/>
    <property type="project" value="UniProtKB-SubCell"/>
</dbReference>
<evidence type="ECO:0000256" key="1">
    <source>
        <dbReference type="ARBA" id="ARBA00004651"/>
    </source>
</evidence>
<dbReference type="PANTHER" id="PTHR30572">
    <property type="entry name" value="MEMBRANE COMPONENT OF TRANSPORTER-RELATED"/>
    <property type="match status" value="1"/>
</dbReference>
<feature type="domain" description="ABC3 transporter permease C-terminal" evidence="7">
    <location>
        <begin position="772"/>
        <end position="885"/>
    </location>
</feature>
<gene>
    <name evidence="9" type="ORF">DYU11_18185</name>
</gene>
<dbReference type="Pfam" id="PF02687">
    <property type="entry name" value="FtsX"/>
    <property type="match status" value="2"/>
</dbReference>
<evidence type="ECO:0000256" key="2">
    <source>
        <dbReference type="ARBA" id="ARBA00022475"/>
    </source>
</evidence>
<feature type="transmembrane region" description="Helical" evidence="6">
    <location>
        <begin position="109"/>
        <end position="129"/>
    </location>
</feature>
<feature type="transmembrane region" description="Helical" evidence="6">
    <location>
        <begin position="852"/>
        <end position="873"/>
    </location>
</feature>
<feature type="transmembrane region" description="Helical" evidence="6">
    <location>
        <begin position="769"/>
        <end position="791"/>
    </location>
</feature>
<dbReference type="InterPro" id="IPR003838">
    <property type="entry name" value="ABC3_permease_C"/>
</dbReference>
<evidence type="ECO:0000259" key="8">
    <source>
        <dbReference type="Pfam" id="PF12704"/>
    </source>
</evidence>
<comment type="caution">
    <text evidence="9">The sequence shown here is derived from an EMBL/GenBank/DDBJ whole genome shotgun (WGS) entry which is preliminary data.</text>
</comment>
<dbReference type="PANTHER" id="PTHR30572:SF18">
    <property type="entry name" value="ABC-TYPE MACROLIDE FAMILY EXPORT SYSTEM PERMEASE COMPONENT 2"/>
    <property type="match status" value="1"/>
</dbReference>
<dbReference type="GO" id="GO:0022857">
    <property type="term" value="F:transmembrane transporter activity"/>
    <property type="evidence" value="ECO:0007669"/>
    <property type="project" value="TreeGrafter"/>
</dbReference>
<keyword evidence="5 6" id="KW-0472">Membrane</keyword>
<accession>A0A418M6C3</accession>
<feature type="domain" description="MacB-like periplasmic core" evidence="8">
    <location>
        <begin position="108"/>
        <end position="331"/>
    </location>
</feature>
<protein>
    <recommendedName>
        <fullName evidence="11">ABC transporter permease</fullName>
    </recommendedName>
</protein>
<feature type="transmembrane region" description="Helical" evidence="6">
    <location>
        <begin position="467"/>
        <end position="491"/>
    </location>
</feature>
<evidence type="ECO:0000256" key="6">
    <source>
        <dbReference type="SAM" id="Phobius"/>
    </source>
</evidence>
<feature type="domain" description="ABC3 transporter permease C-terminal" evidence="7">
    <location>
        <begin position="377"/>
        <end position="492"/>
    </location>
</feature>
<feature type="transmembrane region" description="Helical" evidence="6">
    <location>
        <begin position="373"/>
        <end position="392"/>
    </location>
</feature>
<dbReference type="RefSeq" id="WP_119669130.1">
    <property type="nucleotide sequence ID" value="NZ_QXED01000005.1"/>
</dbReference>
<organism evidence="9 10">
    <name type="scientific">Fibrisoma montanum</name>
    <dbReference type="NCBI Taxonomy" id="2305895"/>
    <lineage>
        <taxon>Bacteria</taxon>
        <taxon>Pseudomonadati</taxon>
        <taxon>Bacteroidota</taxon>
        <taxon>Cytophagia</taxon>
        <taxon>Cytophagales</taxon>
        <taxon>Spirosomataceae</taxon>
        <taxon>Fibrisoma</taxon>
    </lineage>
</organism>
<evidence type="ECO:0000313" key="10">
    <source>
        <dbReference type="Proteomes" id="UP000283523"/>
    </source>
</evidence>
<dbReference type="Pfam" id="PF12704">
    <property type="entry name" value="MacB_PCD"/>
    <property type="match status" value="2"/>
</dbReference>
<sequence>MNPKPPAGSPDRPTPPRLADRLLEWFVAPHRLETLQGDLHEEFAYQVGRVGEQRARWRYWREVLGFIRPYVIKRAKSEYTSPFLLSSVMLRNYFKIAWRNSINQKMHSVLSVGSLSVAITAAILIMMWVQNELRFDTYHSSIDRIFLVTNQHQSDIAQNVIVENSPYLLAAAMRQQLPDVELVTHMARSQKNEVTLNVNGNYFTEEFTVYVDQDWFRMFRYEFLAGSWQSFLAHPYSLMLTQSKARQLFNDINVTGRRIRIDSTEYVVQAVVKDNPVNSSFQFDVYIPLSVKLITKTQREEAQYWLYPTHKTFVRLRPSANPTQTAQAIAALYKANRDKDDLSPSLLPLQALHFQTNFNITAFEHTDVRNVNIFTLLALVLLVSACVNYVNLSIARTGIRSKEIGIRKIVGAGRSQLFSQIMAESALISLIAIMLSVLLANVCLPAFNTFTNKQFIFDLTEWHISKLLLGTWVVTLLLISVYPALLLSSINPLNLFRGAGLFQVRNTSIRKGLITVQFSITVLMVIGVIVVYRQIEYMQRQHNAYNRSQLLTIQVPDEHVVISSFEQAQEQTKKLQFRLEALKQHLLTQAAIKQVARMNLESVVNDGYRISGGIDWDGRSPDYQPSYVSYGADSDLNTIMKFKLVQGRWFDKAISSDKENTILNETAVKQFGLTQPVIGKRFNEGVIIGVVKDFYYQNMHEKIGPVVIKANLPNSRSFLIETQPGQAVPALNQAIAAFKSAFPDQPLFYSFMDEEFEALYRNDTKALQFMSIISGLSILISCMGLLGITALSTEQRQKEIGIRKVLGASVASIVALLSKDFLKLVLVAIVIASPVAWYAVNRWLQDFAYKVSIEWGVFALAGVFALFVALLTVSIQSAKAALMNPVKSLRNE</sequence>
<reference evidence="9 10" key="1">
    <citation type="submission" date="2018-08" db="EMBL/GenBank/DDBJ databases">
        <title>Fibrisoma montanum sp. nov., isolated from Danxia mountain soil.</title>
        <authorList>
            <person name="Huang Y."/>
        </authorList>
    </citation>
    <scope>NUCLEOTIDE SEQUENCE [LARGE SCALE GENOMIC DNA]</scope>
    <source>
        <strain evidence="9 10">HYT19</strain>
    </source>
</reference>
<evidence type="ECO:0000256" key="4">
    <source>
        <dbReference type="ARBA" id="ARBA00022989"/>
    </source>
</evidence>
<dbReference type="Proteomes" id="UP000283523">
    <property type="component" value="Unassembled WGS sequence"/>
</dbReference>
<dbReference type="EMBL" id="QXED01000005">
    <property type="protein sequence ID" value="RIV21336.1"/>
    <property type="molecule type" value="Genomic_DNA"/>
</dbReference>
<dbReference type="AlphaFoldDB" id="A0A418M6C3"/>
<dbReference type="InterPro" id="IPR025857">
    <property type="entry name" value="MacB_PCD"/>
</dbReference>
<feature type="transmembrane region" description="Helical" evidence="6">
    <location>
        <begin position="821"/>
        <end position="840"/>
    </location>
</feature>
<feature type="transmembrane region" description="Helical" evidence="6">
    <location>
        <begin position="512"/>
        <end position="532"/>
    </location>
</feature>
<comment type="subcellular location">
    <subcellularLocation>
        <location evidence="1">Cell membrane</location>
        <topology evidence="1">Multi-pass membrane protein</topology>
    </subcellularLocation>
</comment>
<dbReference type="OrthoDB" id="905589at2"/>
<keyword evidence="4 6" id="KW-1133">Transmembrane helix</keyword>
<feature type="transmembrane region" description="Helical" evidence="6">
    <location>
        <begin position="426"/>
        <end position="447"/>
    </location>
</feature>
<feature type="domain" description="MacB-like periplasmic core" evidence="8">
    <location>
        <begin position="520"/>
        <end position="737"/>
    </location>
</feature>
<dbReference type="NCBIfam" id="NF038404">
    <property type="entry name" value="perm_prefix_2"/>
    <property type="match status" value="1"/>
</dbReference>
<dbReference type="InterPro" id="IPR047699">
    <property type="entry name" value="Permease_put_prefix"/>
</dbReference>
<name>A0A418M6C3_9BACT</name>
<proteinExistence type="predicted"/>
<keyword evidence="10" id="KW-1185">Reference proteome</keyword>
<evidence type="ECO:0008006" key="11">
    <source>
        <dbReference type="Google" id="ProtNLM"/>
    </source>
</evidence>
<keyword evidence="2" id="KW-1003">Cell membrane</keyword>